<organism evidence="2 4">
    <name type="scientific">Streptococcus suis</name>
    <dbReference type="NCBI Taxonomy" id="1307"/>
    <lineage>
        <taxon>Bacteria</taxon>
        <taxon>Bacillati</taxon>
        <taxon>Bacillota</taxon>
        <taxon>Bacilli</taxon>
        <taxon>Lactobacillales</taxon>
        <taxon>Streptococcaceae</taxon>
        <taxon>Streptococcus</taxon>
    </lineage>
</organism>
<dbReference type="Proteomes" id="UP000069831">
    <property type="component" value="Unassembled WGS sequence"/>
</dbReference>
<sequence length="240" mass="26412">MIKHNALSIGGISTASFSCKVIVETSPSIVIGSSKTILYEHGGISGAVVQSNNRRGVVDYSYRIYLVKPSEADLNRFTGLLAKEGYWLESTSFPSVRLWCYKAETNRFERDNRGVYQADVRFICHPTRYFKSLDTQTLTSNGSIRYQGTALAYPKITIAGQSASETQLTIGSQVIRLANLTGRYVMDNNPQHPSFKTSTGRAIRWSGDFISLDPSKGTSTGVVLGAGINSVTFETNWGWV</sequence>
<accession>A0A0Z8KW67</accession>
<dbReference type="PROSITE" id="PS51257">
    <property type="entry name" value="PROKAR_LIPOPROTEIN"/>
    <property type="match status" value="1"/>
</dbReference>
<evidence type="ECO:0000313" key="2">
    <source>
        <dbReference type="EMBL" id="TQE88457.1"/>
    </source>
</evidence>
<proteinExistence type="predicted"/>
<name>A0A0Z8KW67_STRSU</name>
<dbReference type="EMBL" id="FIIR01000006">
    <property type="protein sequence ID" value="CYV74815.1"/>
    <property type="molecule type" value="Genomic_DNA"/>
</dbReference>
<dbReference type="EMBL" id="VIEK01000008">
    <property type="protein sequence ID" value="TQE88457.1"/>
    <property type="molecule type" value="Genomic_DNA"/>
</dbReference>
<gene>
    <name evidence="1" type="ORF">ERS132457_00788</name>
    <name evidence="2" type="ORF">FH692_06150</name>
</gene>
<dbReference type="Proteomes" id="UP000315224">
    <property type="component" value="Unassembled WGS sequence"/>
</dbReference>
<reference evidence="2 4" key="2">
    <citation type="submission" date="2019-06" db="EMBL/GenBank/DDBJ databases">
        <title>Comprehensive assessment of Oxford Nanopore MinION sequencing for bacterial characterization and routine diagnosis.</title>
        <authorList>
            <person name="Tan S."/>
            <person name="Dvorak C.M.T."/>
            <person name="Gebhart C."/>
            <person name="Estrada A."/>
            <person name="Marthaler D.G."/>
            <person name="Murtaugh M.P."/>
        </authorList>
    </citation>
    <scope>NUCLEOTIDE SEQUENCE [LARGE SCALE GENOMIC DNA]</scope>
    <source>
        <strain evidence="2 4">2017UMN1435.21</strain>
    </source>
</reference>
<protein>
    <submittedName>
        <fullName evidence="2">Phage tail protein</fullName>
    </submittedName>
    <submittedName>
        <fullName evidence="1">Prophage LambdaSa04, tail protein</fullName>
    </submittedName>
</protein>
<evidence type="ECO:0000313" key="3">
    <source>
        <dbReference type="Proteomes" id="UP000069831"/>
    </source>
</evidence>
<evidence type="ECO:0000313" key="4">
    <source>
        <dbReference type="Proteomes" id="UP000315224"/>
    </source>
</evidence>
<evidence type="ECO:0000313" key="1">
    <source>
        <dbReference type="EMBL" id="CYV74815.1"/>
    </source>
</evidence>
<reference evidence="1 3" key="1">
    <citation type="submission" date="2016-02" db="EMBL/GenBank/DDBJ databases">
        <authorList>
            <consortium name="Pathogen Informatics"/>
        </authorList>
    </citation>
    <scope>NUCLEOTIDE SEQUENCE [LARGE SCALE GENOMIC DNA]</scope>
    <source>
        <strain evidence="1 3">LSS95</strain>
    </source>
</reference>
<dbReference type="RefSeq" id="WP_044753276.1">
    <property type="nucleotide sequence ID" value="NZ_CEEK01000003.1"/>
</dbReference>
<dbReference type="AlphaFoldDB" id="A0A0Z8KW67"/>